<reference evidence="5" key="1">
    <citation type="submission" date="2018-05" db="EMBL/GenBank/DDBJ databases">
        <authorList>
            <person name="Lanie J.A."/>
            <person name="Ng W.-L."/>
            <person name="Kazmierczak K.M."/>
            <person name="Andrzejewski T.M."/>
            <person name="Davidsen T.M."/>
            <person name="Wayne K.J."/>
            <person name="Tettelin H."/>
            <person name="Glass J.I."/>
            <person name="Rusch D."/>
            <person name="Podicherti R."/>
            <person name="Tsui H.-C.T."/>
            <person name="Winkler M.E."/>
        </authorList>
    </citation>
    <scope>NUCLEOTIDE SEQUENCE</scope>
</reference>
<dbReference type="InterPro" id="IPR003593">
    <property type="entry name" value="AAA+_ATPase"/>
</dbReference>
<keyword evidence="3" id="KW-0067">ATP-binding</keyword>
<dbReference type="PANTHER" id="PTHR11638">
    <property type="entry name" value="ATP-DEPENDENT CLP PROTEASE"/>
    <property type="match status" value="1"/>
</dbReference>
<dbReference type="GO" id="GO:0005524">
    <property type="term" value="F:ATP binding"/>
    <property type="evidence" value="ECO:0007669"/>
    <property type="project" value="UniProtKB-KW"/>
</dbReference>
<evidence type="ECO:0000259" key="4">
    <source>
        <dbReference type="PROSITE" id="PS51903"/>
    </source>
</evidence>
<dbReference type="Gene3D" id="3.40.50.300">
    <property type="entry name" value="P-loop containing nucleotide triphosphate hydrolases"/>
    <property type="match status" value="1"/>
</dbReference>
<dbReference type="PROSITE" id="PS00870">
    <property type="entry name" value="CLPAB_1"/>
    <property type="match status" value="1"/>
</dbReference>
<dbReference type="EMBL" id="UINC01163411">
    <property type="protein sequence ID" value="SVD63710.1"/>
    <property type="molecule type" value="Genomic_DNA"/>
</dbReference>
<evidence type="ECO:0000256" key="1">
    <source>
        <dbReference type="ARBA" id="ARBA00022737"/>
    </source>
</evidence>
<dbReference type="InterPro" id="IPR036628">
    <property type="entry name" value="Clp_N_dom_sf"/>
</dbReference>
<gene>
    <name evidence="5" type="ORF">METZ01_LOCUS416564</name>
</gene>
<evidence type="ECO:0000313" key="5">
    <source>
        <dbReference type="EMBL" id="SVD63710.1"/>
    </source>
</evidence>
<feature type="domain" description="Clp R" evidence="4">
    <location>
        <begin position="1"/>
        <end position="96"/>
    </location>
</feature>
<dbReference type="PROSITE" id="PS51903">
    <property type="entry name" value="CLP_R"/>
    <property type="match status" value="1"/>
</dbReference>
<feature type="non-terminal residue" evidence="5">
    <location>
        <position position="274"/>
    </location>
</feature>
<evidence type="ECO:0000256" key="3">
    <source>
        <dbReference type="ARBA" id="ARBA00022840"/>
    </source>
</evidence>
<name>A0A382WYS8_9ZZZZ</name>
<accession>A0A382WYS8</accession>
<dbReference type="InterPro" id="IPR004176">
    <property type="entry name" value="Clp_R_N"/>
</dbReference>
<keyword evidence="2" id="KW-0547">Nucleotide-binding</keyword>
<evidence type="ECO:0000256" key="2">
    <source>
        <dbReference type="ARBA" id="ARBA00022741"/>
    </source>
</evidence>
<dbReference type="GO" id="GO:0016887">
    <property type="term" value="F:ATP hydrolysis activity"/>
    <property type="evidence" value="ECO:0007669"/>
    <property type="project" value="InterPro"/>
</dbReference>
<dbReference type="SMART" id="SM00382">
    <property type="entry name" value="AAA"/>
    <property type="match status" value="1"/>
</dbReference>
<organism evidence="5">
    <name type="scientific">marine metagenome</name>
    <dbReference type="NCBI Taxonomy" id="408172"/>
    <lineage>
        <taxon>unclassified sequences</taxon>
        <taxon>metagenomes</taxon>
        <taxon>ecological metagenomes</taxon>
    </lineage>
</organism>
<dbReference type="GO" id="GO:0005737">
    <property type="term" value="C:cytoplasm"/>
    <property type="evidence" value="ECO:0007669"/>
    <property type="project" value="TreeGrafter"/>
</dbReference>
<dbReference type="Pfam" id="PF00004">
    <property type="entry name" value="AAA"/>
    <property type="match status" value="1"/>
</dbReference>
<dbReference type="SUPFAM" id="SSF81923">
    <property type="entry name" value="Double Clp-N motif"/>
    <property type="match status" value="1"/>
</dbReference>
<dbReference type="Gene3D" id="1.10.1780.10">
    <property type="entry name" value="Clp, N-terminal domain"/>
    <property type="match status" value="1"/>
</dbReference>
<feature type="non-terminal residue" evidence="5">
    <location>
        <position position="1"/>
    </location>
</feature>
<protein>
    <recommendedName>
        <fullName evidence="4">Clp R domain-containing protein</fullName>
    </recommendedName>
</protein>
<dbReference type="InterPro" id="IPR003959">
    <property type="entry name" value="ATPase_AAA_core"/>
</dbReference>
<keyword evidence="1" id="KW-0677">Repeat</keyword>
<sequence>NCDLDEMSSMIEDLIKTSGGTMTLGHLPLTRRAERILRNTYNEATKLNVTVADDEHLLLAILRESEGIAFETLNAFNINYETVRELLVGKKEFKKNKNVSAFVPEKIVKQKTPAIDHFSRDLTCSAKKNELDPIIGRENEIERVTQILTRRKKNNPVLIGEPGVGKTAIIEGLAQRIINKTVPRILHNKRILALDLAAIVAGTKYRGQFEERMKTIMTELENTRDIILFIDELHTLVGAGSAAGSLDASNMFKPALARGDIHCIGATTMDEYRK</sequence>
<dbReference type="SUPFAM" id="SSF52540">
    <property type="entry name" value="P-loop containing nucleoside triphosphate hydrolases"/>
    <property type="match status" value="1"/>
</dbReference>
<proteinExistence type="predicted"/>
<dbReference type="PANTHER" id="PTHR11638:SF18">
    <property type="entry name" value="HEAT SHOCK PROTEIN 104"/>
    <property type="match status" value="1"/>
</dbReference>
<dbReference type="Pfam" id="PF02861">
    <property type="entry name" value="Clp_N"/>
    <property type="match status" value="1"/>
</dbReference>
<dbReference type="CDD" id="cd00009">
    <property type="entry name" value="AAA"/>
    <property type="match status" value="1"/>
</dbReference>
<dbReference type="InterPro" id="IPR050130">
    <property type="entry name" value="ClpA_ClpB"/>
</dbReference>
<dbReference type="GO" id="GO:0034605">
    <property type="term" value="P:cellular response to heat"/>
    <property type="evidence" value="ECO:0007669"/>
    <property type="project" value="TreeGrafter"/>
</dbReference>
<dbReference type="InterPro" id="IPR018368">
    <property type="entry name" value="ClpA/B_CS1"/>
</dbReference>
<dbReference type="AlphaFoldDB" id="A0A382WYS8"/>
<dbReference type="InterPro" id="IPR027417">
    <property type="entry name" value="P-loop_NTPase"/>
</dbReference>